<reference evidence="1" key="1">
    <citation type="submission" date="2015-07" db="EMBL/GenBank/DDBJ databases">
        <title>MeaNS - Measles Nucleotide Surveillance Program.</title>
        <authorList>
            <person name="Tran T."/>
            <person name="Druce J."/>
        </authorList>
    </citation>
    <scope>NUCLEOTIDE SEQUENCE</scope>
    <source>
        <strain evidence="1">UCB-OBI-ISO-001</strain>
        <tissue evidence="1">Gonad</tissue>
    </source>
</reference>
<gene>
    <name evidence="1" type="ORF">OCBIM_22008309mg</name>
</gene>
<organism evidence="1">
    <name type="scientific">Octopus bimaculoides</name>
    <name type="common">California two-spotted octopus</name>
    <dbReference type="NCBI Taxonomy" id="37653"/>
    <lineage>
        <taxon>Eukaryota</taxon>
        <taxon>Metazoa</taxon>
        <taxon>Spiralia</taxon>
        <taxon>Lophotrochozoa</taxon>
        <taxon>Mollusca</taxon>
        <taxon>Cephalopoda</taxon>
        <taxon>Coleoidea</taxon>
        <taxon>Octopodiformes</taxon>
        <taxon>Octopoda</taxon>
        <taxon>Incirrata</taxon>
        <taxon>Octopodidae</taxon>
        <taxon>Octopus</taxon>
    </lineage>
</organism>
<proteinExistence type="predicted"/>
<dbReference type="OrthoDB" id="6537869at2759"/>
<protein>
    <submittedName>
        <fullName evidence="1">Uncharacterized protein</fullName>
    </submittedName>
</protein>
<evidence type="ECO:0000313" key="1">
    <source>
        <dbReference type="EMBL" id="KOF68017.1"/>
    </source>
</evidence>
<dbReference type="AlphaFoldDB" id="A0A0L8FTJ5"/>
<sequence length="103" mass="11691">MASLSRNLGSFRNLSLCNRLCKIYDIRTVTSNNSFSRCQIMGQLPAVYMLSRRDSSSLLAKNYPEFELFQSRHLGPRVKETQAMLEFIGYSGLQANRGLHEGV</sequence>
<accession>A0A0L8FTJ5</accession>
<name>A0A0L8FTJ5_OCTBM</name>
<dbReference type="EMBL" id="KQ426613">
    <property type="protein sequence ID" value="KOF68017.1"/>
    <property type="molecule type" value="Genomic_DNA"/>
</dbReference>